<accession>A0AAE3NXD2</accession>
<dbReference type="EMBL" id="JARGYC010000147">
    <property type="protein sequence ID" value="MDF0603836.1"/>
    <property type="molecule type" value="Genomic_DNA"/>
</dbReference>
<evidence type="ECO:0000256" key="1">
    <source>
        <dbReference type="SAM" id="Phobius"/>
    </source>
</evidence>
<gene>
    <name evidence="2" type="ORF">P1J78_24285</name>
</gene>
<name>A0AAE3NXD2_9RHOB</name>
<protein>
    <submittedName>
        <fullName evidence="2">Uncharacterized protein</fullName>
    </submittedName>
</protein>
<comment type="caution">
    <text evidence="2">The sequence shown here is derived from an EMBL/GenBank/DDBJ whole genome shotgun (WGS) entry which is preliminary data.</text>
</comment>
<dbReference type="AlphaFoldDB" id="A0AAE3NXD2"/>
<evidence type="ECO:0000313" key="3">
    <source>
        <dbReference type="Proteomes" id="UP001220964"/>
    </source>
</evidence>
<sequence length="158" mass="16915">MQSFILCLAGACFAFAAGIFLTLSYIERPVWRLMRAPSSWHVPDTVAGEVHGMLRRVIHLLPPTMKSVMSLGTLALLVQAWQSGWAWLPLAQLGTLAVGLGYVLPRLGPRIAAVSNRGSEHVDAGLRRSVGELAALHHAGLAMVVAVLFLQLLQSAAG</sequence>
<keyword evidence="3" id="KW-1185">Reference proteome</keyword>
<proteinExistence type="predicted"/>
<keyword evidence="1" id="KW-1133">Transmembrane helix</keyword>
<evidence type="ECO:0000313" key="2">
    <source>
        <dbReference type="EMBL" id="MDF0603836.1"/>
    </source>
</evidence>
<dbReference type="Proteomes" id="UP001220964">
    <property type="component" value="Unassembled WGS sequence"/>
</dbReference>
<dbReference type="RefSeq" id="WP_275569946.1">
    <property type="nucleotide sequence ID" value="NZ_JARGYC010000147.1"/>
</dbReference>
<organism evidence="2 3">
    <name type="scientific">Psychromarinibacter sediminicola</name>
    <dbReference type="NCBI Taxonomy" id="3033385"/>
    <lineage>
        <taxon>Bacteria</taxon>
        <taxon>Pseudomonadati</taxon>
        <taxon>Pseudomonadota</taxon>
        <taxon>Alphaproteobacteria</taxon>
        <taxon>Rhodobacterales</taxon>
        <taxon>Paracoccaceae</taxon>
        <taxon>Psychromarinibacter</taxon>
    </lineage>
</organism>
<keyword evidence="1" id="KW-0472">Membrane</keyword>
<feature type="transmembrane region" description="Helical" evidence="1">
    <location>
        <begin position="133"/>
        <end position="153"/>
    </location>
</feature>
<keyword evidence="1" id="KW-0812">Transmembrane</keyword>
<reference evidence="2" key="1">
    <citation type="submission" date="2023-03" db="EMBL/GenBank/DDBJ databases">
        <title>Multiphase analysis and comparison of six strains from genera Psychromarinibacter, Lutimaribacter, and Maritimibacter, including a novel species: Psychromarinibacter sediminicola sp. nov.</title>
        <authorList>
            <person name="Wang Y.-H."/>
            <person name="Ye M.-Q."/>
            <person name="Du Z.-J."/>
        </authorList>
    </citation>
    <scope>NUCLEOTIDE SEQUENCE</scope>
    <source>
        <strain evidence="2">C21-152</strain>
    </source>
</reference>